<proteinExistence type="predicted"/>
<dbReference type="AlphaFoldDB" id="A0AAD9KM48"/>
<sequence>MLLSRDSCHFDWGIPQVMVNHWNVGSNIDDVRKKACKMEVVGSVQGDNSVHESDDSCDKAWSTVTEMCRKNGVNRDYLCGEKSSRSTEGKVTKVGCIVKLNGVGKMPIKPSIPTLRSRGVQGRVMLESSRSRRRSTKSDQPENTPR</sequence>
<keyword evidence="3" id="KW-1185">Reference proteome</keyword>
<accession>A0AAD9KM48</accession>
<name>A0AAD9KM48_RIDPI</name>
<evidence type="ECO:0000313" key="3">
    <source>
        <dbReference type="Proteomes" id="UP001209878"/>
    </source>
</evidence>
<gene>
    <name evidence="2" type="ORF">NP493_843g00022</name>
</gene>
<dbReference type="EMBL" id="JAODUO010000845">
    <property type="protein sequence ID" value="KAK2173877.1"/>
    <property type="molecule type" value="Genomic_DNA"/>
</dbReference>
<reference evidence="2" key="1">
    <citation type="journal article" date="2023" name="Mol. Biol. Evol.">
        <title>Third-Generation Sequencing Reveals the Adaptive Role of the Epigenome in Three Deep-Sea Polychaetes.</title>
        <authorList>
            <person name="Perez M."/>
            <person name="Aroh O."/>
            <person name="Sun Y."/>
            <person name="Lan Y."/>
            <person name="Juniper S.K."/>
            <person name="Young C.R."/>
            <person name="Angers B."/>
            <person name="Qian P.Y."/>
        </authorList>
    </citation>
    <scope>NUCLEOTIDE SEQUENCE</scope>
    <source>
        <strain evidence="2">R07B-5</strain>
    </source>
</reference>
<evidence type="ECO:0000313" key="2">
    <source>
        <dbReference type="EMBL" id="KAK2173877.1"/>
    </source>
</evidence>
<feature type="compositionally biased region" description="Basic and acidic residues" evidence="1">
    <location>
        <begin position="136"/>
        <end position="146"/>
    </location>
</feature>
<protein>
    <submittedName>
        <fullName evidence="2">Uncharacterized protein</fullName>
    </submittedName>
</protein>
<organism evidence="2 3">
    <name type="scientific">Ridgeia piscesae</name>
    <name type="common">Tubeworm</name>
    <dbReference type="NCBI Taxonomy" id="27915"/>
    <lineage>
        <taxon>Eukaryota</taxon>
        <taxon>Metazoa</taxon>
        <taxon>Spiralia</taxon>
        <taxon>Lophotrochozoa</taxon>
        <taxon>Annelida</taxon>
        <taxon>Polychaeta</taxon>
        <taxon>Sedentaria</taxon>
        <taxon>Canalipalpata</taxon>
        <taxon>Sabellida</taxon>
        <taxon>Siboglinidae</taxon>
        <taxon>Ridgeia</taxon>
    </lineage>
</organism>
<comment type="caution">
    <text evidence="2">The sequence shown here is derived from an EMBL/GenBank/DDBJ whole genome shotgun (WGS) entry which is preliminary data.</text>
</comment>
<feature type="region of interest" description="Disordered" evidence="1">
    <location>
        <begin position="109"/>
        <end position="146"/>
    </location>
</feature>
<evidence type="ECO:0000256" key="1">
    <source>
        <dbReference type="SAM" id="MobiDB-lite"/>
    </source>
</evidence>
<dbReference type="Proteomes" id="UP001209878">
    <property type="component" value="Unassembled WGS sequence"/>
</dbReference>